<feature type="domain" description="Signal transduction histidine kinase subgroup 2 dimerisation and phosphoacceptor" evidence="8">
    <location>
        <begin position="20"/>
        <end position="91"/>
    </location>
</feature>
<keyword evidence="7" id="KW-0067">ATP-binding</keyword>
<evidence type="ECO:0000313" key="9">
    <source>
        <dbReference type="EMBL" id="EKV28418.1"/>
    </source>
</evidence>
<evidence type="ECO:0000256" key="2">
    <source>
        <dbReference type="ARBA" id="ARBA00012438"/>
    </source>
</evidence>
<evidence type="ECO:0000256" key="4">
    <source>
        <dbReference type="ARBA" id="ARBA00022679"/>
    </source>
</evidence>
<keyword evidence="6 9" id="KW-0418">Kinase</keyword>
<accession>K9HD03</accession>
<dbReference type="Gene3D" id="3.30.565.10">
    <property type="entry name" value="Histidine kinase-like ATPase, C-terminal domain"/>
    <property type="match status" value="1"/>
</dbReference>
<proteinExistence type="predicted"/>
<reference evidence="9 10" key="1">
    <citation type="journal article" date="2013" name="Genome Announc.">
        <title>Draft Genome Sequence of an Alphaproteobacterium, Caenispirillum salinarum AK4(T), Isolated from a Solar Saltern.</title>
        <authorList>
            <person name="Khatri I."/>
            <person name="Singh A."/>
            <person name="Korpole S."/>
            <person name="Pinnaka A.K."/>
            <person name="Subramanian S."/>
        </authorList>
    </citation>
    <scope>NUCLEOTIDE SEQUENCE [LARGE SCALE GENOMIC DNA]</scope>
    <source>
        <strain evidence="9 10">AK4</strain>
    </source>
</reference>
<dbReference type="AlphaFoldDB" id="K9HD03"/>
<name>K9HD03_9PROT</name>
<comment type="caution">
    <text evidence="9">The sequence shown here is derived from an EMBL/GenBank/DDBJ whole genome shotgun (WGS) entry which is preliminary data.</text>
</comment>
<dbReference type="EMBL" id="ANHY01000016">
    <property type="protein sequence ID" value="EKV28418.1"/>
    <property type="molecule type" value="Genomic_DNA"/>
</dbReference>
<evidence type="ECO:0000256" key="7">
    <source>
        <dbReference type="ARBA" id="ARBA00022840"/>
    </source>
</evidence>
<evidence type="ECO:0000259" key="8">
    <source>
        <dbReference type="Pfam" id="PF07568"/>
    </source>
</evidence>
<keyword evidence="5" id="KW-0547">Nucleotide-binding</keyword>
<dbReference type="eggNOG" id="COG3920">
    <property type="taxonomic scope" value="Bacteria"/>
</dbReference>
<dbReference type="GO" id="GO:0005524">
    <property type="term" value="F:ATP binding"/>
    <property type="evidence" value="ECO:0007669"/>
    <property type="project" value="UniProtKB-KW"/>
</dbReference>
<keyword evidence="3" id="KW-0597">Phosphoprotein</keyword>
<dbReference type="Proteomes" id="UP000009881">
    <property type="component" value="Unassembled WGS sequence"/>
</dbReference>
<dbReference type="SUPFAM" id="SSF55874">
    <property type="entry name" value="ATPase domain of HSP90 chaperone/DNA topoisomerase II/histidine kinase"/>
    <property type="match status" value="1"/>
</dbReference>
<comment type="catalytic activity">
    <reaction evidence="1">
        <text>ATP + protein L-histidine = ADP + protein N-phospho-L-histidine.</text>
        <dbReference type="EC" id="2.7.13.3"/>
    </reaction>
</comment>
<dbReference type="InterPro" id="IPR036890">
    <property type="entry name" value="HATPase_C_sf"/>
</dbReference>
<evidence type="ECO:0000256" key="1">
    <source>
        <dbReference type="ARBA" id="ARBA00000085"/>
    </source>
</evidence>
<dbReference type="PANTHER" id="PTHR41523:SF8">
    <property type="entry name" value="ETHYLENE RESPONSE SENSOR PROTEIN"/>
    <property type="match status" value="1"/>
</dbReference>
<keyword evidence="10" id="KW-1185">Reference proteome</keyword>
<dbReference type="EC" id="2.7.13.3" evidence="2"/>
<organism evidence="9 10">
    <name type="scientific">Caenispirillum salinarum AK4</name>
    <dbReference type="NCBI Taxonomy" id="1238182"/>
    <lineage>
        <taxon>Bacteria</taxon>
        <taxon>Pseudomonadati</taxon>
        <taxon>Pseudomonadota</taxon>
        <taxon>Alphaproteobacteria</taxon>
        <taxon>Rhodospirillales</taxon>
        <taxon>Novispirillaceae</taxon>
        <taxon>Caenispirillum</taxon>
    </lineage>
</organism>
<dbReference type="STRING" id="1238182.C882_0992"/>
<dbReference type="Pfam" id="PF07568">
    <property type="entry name" value="HisKA_2"/>
    <property type="match status" value="1"/>
</dbReference>
<protein>
    <recommendedName>
        <fullName evidence="2">histidine kinase</fullName>
        <ecNumber evidence="2">2.7.13.3</ecNumber>
    </recommendedName>
</protein>
<evidence type="ECO:0000256" key="5">
    <source>
        <dbReference type="ARBA" id="ARBA00022741"/>
    </source>
</evidence>
<gene>
    <name evidence="9" type="ORF">C882_0992</name>
</gene>
<dbReference type="PANTHER" id="PTHR41523">
    <property type="entry name" value="TWO-COMPONENT SYSTEM SENSOR PROTEIN"/>
    <property type="match status" value="1"/>
</dbReference>
<evidence type="ECO:0000313" key="10">
    <source>
        <dbReference type="Proteomes" id="UP000009881"/>
    </source>
</evidence>
<sequence length="208" mass="22636">MADPPPHRSLEDLCQELEQEARHRIGNSFQAVSALTKARARAVADAPTKAELNELAARVEAFAAAHANLRFQDGRPVMLMKEAIESLVNGLRVQHEIAGESVDLDVAPFDMDPDQGLPLVLILHELSAHSFKCHGAPKICLTADTRDDVARLTIVDLGFHLPKEVSAASGGSLGWDLIRLLVRQAGGSLLRPEGRSDAVEITVPRHRR</sequence>
<dbReference type="InterPro" id="IPR011495">
    <property type="entry name" value="Sig_transdc_His_kin_sub2_dim/P"/>
</dbReference>
<evidence type="ECO:0000256" key="3">
    <source>
        <dbReference type="ARBA" id="ARBA00022553"/>
    </source>
</evidence>
<keyword evidence="4" id="KW-0808">Transferase</keyword>
<dbReference type="GO" id="GO:0004673">
    <property type="term" value="F:protein histidine kinase activity"/>
    <property type="evidence" value="ECO:0007669"/>
    <property type="project" value="UniProtKB-EC"/>
</dbReference>
<evidence type="ECO:0000256" key="6">
    <source>
        <dbReference type="ARBA" id="ARBA00022777"/>
    </source>
</evidence>